<gene>
    <name evidence="1" type="ORF">TM35_000092560</name>
</gene>
<proteinExistence type="predicted"/>
<dbReference type="OrthoDB" id="261794at2759"/>
<dbReference type="GeneID" id="39984275"/>
<dbReference type="CDD" id="cd23723">
    <property type="entry name" value="ZF_RNaseIII_KREPB6"/>
    <property type="match status" value="1"/>
</dbReference>
<reference evidence="1 2" key="1">
    <citation type="submission" date="2017-03" db="EMBL/GenBank/DDBJ databases">
        <title>An alternative strategy for trypanosome survival in the mammalian bloodstream revealed through genome and transcriptome analysis of the ubiquitous bovine parasite Trypanosoma (Megatrypanum) theileri.</title>
        <authorList>
            <person name="Kelly S."/>
            <person name="Ivens A."/>
            <person name="Mott A."/>
            <person name="O'Neill E."/>
            <person name="Emms D."/>
            <person name="Macleod O."/>
            <person name="Voorheis P."/>
            <person name="Matthews J."/>
            <person name="Matthews K."/>
            <person name="Carrington M."/>
        </authorList>
    </citation>
    <scope>NUCLEOTIDE SEQUENCE [LARGE SCALE GENOMIC DNA]</scope>
    <source>
        <strain evidence="1">Edinburgh</strain>
    </source>
</reference>
<accession>A0A1X0NZT5</accession>
<dbReference type="RefSeq" id="XP_028884272.1">
    <property type="nucleotide sequence ID" value="XM_029024495.1"/>
</dbReference>
<name>A0A1X0NZT5_9TRYP</name>
<dbReference type="EMBL" id="NBCO01000009">
    <property type="protein sequence ID" value="ORC90206.1"/>
    <property type="molecule type" value="Genomic_DNA"/>
</dbReference>
<comment type="caution">
    <text evidence="1">The sequence shown here is derived from an EMBL/GenBank/DDBJ whole genome shotgun (WGS) entry which is preliminary data.</text>
</comment>
<sequence length="451" mass="51491">MMTYKRNTSGLFRHFKAPLTLSTSPYSSCLECVQNQRRYRLSIATSDGTSTNLNLSSSGGIISSNNNNNNNNSGYTWVWNETENWCSLCREPLNSWNEHRGKRDHICLEMFYNALVQYGRQWTPSTLWWEVEECTLLKRGCTSLPCKSQETLGDFVGGEPYFDYVGGPTTGDDNLSNLMKYYDRAEHYGRRLELYTCLQHLIENGIVRTDRASISGGASFHGSLVTFKELFPNLVNMFPYADAKEISALTQMIASTYNSETVFDLCNFKMLMPVDQTQETSSGMVKKNISIPFEEKQENNVVPDSATGDYSYHLKGVFCRGVMGQLRWALEPDSVASPLRGSEGRGEGGELFDHYHWHVLAEHTCRALLAEMVFCRVSEYVVRVEGVWRQRGQEMARNSTLLGDKREYSELQQLATNWGMLKYMDNRFYDPSFGNRLPNDGTPKRKRAHGR</sequence>
<evidence type="ECO:0000313" key="2">
    <source>
        <dbReference type="Proteomes" id="UP000192257"/>
    </source>
</evidence>
<keyword evidence="2" id="KW-1185">Reference proteome</keyword>
<evidence type="ECO:0000313" key="1">
    <source>
        <dbReference type="EMBL" id="ORC90206.1"/>
    </source>
</evidence>
<organism evidence="1 2">
    <name type="scientific">Trypanosoma theileri</name>
    <dbReference type="NCBI Taxonomy" id="67003"/>
    <lineage>
        <taxon>Eukaryota</taxon>
        <taxon>Discoba</taxon>
        <taxon>Euglenozoa</taxon>
        <taxon>Kinetoplastea</taxon>
        <taxon>Metakinetoplastina</taxon>
        <taxon>Trypanosomatida</taxon>
        <taxon>Trypanosomatidae</taxon>
        <taxon>Trypanosoma</taxon>
    </lineage>
</organism>
<protein>
    <submittedName>
        <fullName evidence="1">Uncharacterized protein</fullName>
    </submittedName>
</protein>
<dbReference type="VEuPathDB" id="TriTrypDB:TM35_000092560"/>
<dbReference type="AlphaFoldDB" id="A0A1X0NZT5"/>
<dbReference type="Proteomes" id="UP000192257">
    <property type="component" value="Unassembled WGS sequence"/>
</dbReference>